<dbReference type="Proteomes" id="UP001302812">
    <property type="component" value="Unassembled WGS sequence"/>
</dbReference>
<organism evidence="9 10">
    <name type="scientific">Canariomyces notabilis</name>
    <dbReference type="NCBI Taxonomy" id="2074819"/>
    <lineage>
        <taxon>Eukaryota</taxon>
        <taxon>Fungi</taxon>
        <taxon>Dikarya</taxon>
        <taxon>Ascomycota</taxon>
        <taxon>Pezizomycotina</taxon>
        <taxon>Sordariomycetes</taxon>
        <taxon>Sordariomycetidae</taxon>
        <taxon>Sordariales</taxon>
        <taxon>Chaetomiaceae</taxon>
        <taxon>Canariomyces</taxon>
    </lineage>
</organism>
<feature type="compositionally biased region" description="Gly residues" evidence="7">
    <location>
        <begin position="696"/>
        <end position="709"/>
    </location>
</feature>
<sequence length="717" mass="79936">MSDYYHHFLSSMAGVGGFPHRNQLDGSGQLAQPNPLQIGGPPGSNPYQSLGYFTGFPEPIMFNAPKAQRSRRKSAPGLDHVKHRRTRSGCYTCRSRRVKCDETHPICERCRKGKRECVYPEPPPPKGPGSSSSKDSAGPSQQASPSSSRGDDDDEAEQDVKLEPIMDEDEDEPQSATSQTSAPSFPLRRSSTTSSFGLQRVTTGPRQGSETPSFDGNKSSSPSLSAGTSSALTPVGSHFTDSPLTSSRPDWTFLPHELQFYLGYFYDNITNYHYGVVNDEDEFFKTGLTGLAIRNEALLYAVVGFSAYHHALKNPNGKINDFLQYYSRSVTLLLDCLKKKEKYSVGTLFTILQLGTIEEYLGDWINVMGHQKAAFEVLTQLFTPQTVMQTPVGRVALMWFSRFDVFIGIMGCFGTTMPSQWYSAPVEYYDAKVAAEPQNVGWKIEACQARLRQTTMEMALLYAKGAKQEITEDEYTASYRRLSEALLDWKESWDPALTDPAFIVSESPEIQSPETDDVANPSTPTVLFRPPLFASTILMCEYHSIVLMHGSQAAVELTGEMRKKLTEHAYSVCKIWEMVELWQDSPPGSLIILQSCLGIAALYVPREARRYMWIRRKFALLERMGYISTSTMRTRMAELFADESCVRWWLPNDEGFTPLLQNLRAIADERNAMAVSTQQESLQQIRQVFSKMRIGTVGGSSGANDSGGGAKEEDTMA</sequence>
<keyword evidence="3" id="KW-0805">Transcription regulation</keyword>
<dbReference type="SMART" id="SM00066">
    <property type="entry name" value="GAL4"/>
    <property type="match status" value="1"/>
</dbReference>
<evidence type="ECO:0000256" key="1">
    <source>
        <dbReference type="ARBA" id="ARBA00004123"/>
    </source>
</evidence>
<evidence type="ECO:0000256" key="3">
    <source>
        <dbReference type="ARBA" id="ARBA00023015"/>
    </source>
</evidence>
<dbReference type="PANTHER" id="PTHR37534">
    <property type="entry name" value="TRANSCRIPTIONAL ACTIVATOR PROTEIN UGA3"/>
    <property type="match status" value="1"/>
</dbReference>
<dbReference type="CDD" id="cd00067">
    <property type="entry name" value="GAL4"/>
    <property type="match status" value="1"/>
</dbReference>
<dbReference type="GO" id="GO:0045944">
    <property type="term" value="P:positive regulation of transcription by RNA polymerase II"/>
    <property type="evidence" value="ECO:0007669"/>
    <property type="project" value="TreeGrafter"/>
</dbReference>
<evidence type="ECO:0000313" key="9">
    <source>
        <dbReference type="EMBL" id="KAK4109693.1"/>
    </source>
</evidence>
<evidence type="ECO:0000256" key="7">
    <source>
        <dbReference type="SAM" id="MobiDB-lite"/>
    </source>
</evidence>
<dbReference type="InterPro" id="IPR021858">
    <property type="entry name" value="Fun_TF"/>
</dbReference>
<dbReference type="SUPFAM" id="SSF57701">
    <property type="entry name" value="Zn2/Cys6 DNA-binding domain"/>
    <property type="match status" value="1"/>
</dbReference>
<dbReference type="RefSeq" id="XP_064667263.1">
    <property type="nucleotide sequence ID" value="XM_064816986.1"/>
</dbReference>
<dbReference type="PANTHER" id="PTHR37534:SF10">
    <property type="entry name" value="ZN(II)2CYS6 TRANSCRIPTION FACTOR (EUROFUNG)"/>
    <property type="match status" value="1"/>
</dbReference>
<evidence type="ECO:0000256" key="6">
    <source>
        <dbReference type="ARBA" id="ARBA00023242"/>
    </source>
</evidence>
<dbReference type="GO" id="GO:0000976">
    <property type="term" value="F:transcription cis-regulatory region binding"/>
    <property type="evidence" value="ECO:0007669"/>
    <property type="project" value="TreeGrafter"/>
</dbReference>
<dbReference type="GeneID" id="89941111"/>
<keyword evidence="4" id="KW-0238">DNA-binding</keyword>
<evidence type="ECO:0000256" key="2">
    <source>
        <dbReference type="ARBA" id="ARBA00022833"/>
    </source>
</evidence>
<evidence type="ECO:0000256" key="5">
    <source>
        <dbReference type="ARBA" id="ARBA00023163"/>
    </source>
</evidence>
<keyword evidence="5" id="KW-0804">Transcription</keyword>
<reference evidence="9" key="2">
    <citation type="submission" date="2023-05" db="EMBL/GenBank/DDBJ databases">
        <authorList>
            <consortium name="Lawrence Berkeley National Laboratory"/>
            <person name="Steindorff A."/>
            <person name="Hensen N."/>
            <person name="Bonometti L."/>
            <person name="Westerberg I."/>
            <person name="Brannstrom I.O."/>
            <person name="Guillou S."/>
            <person name="Cros-Aarteil S."/>
            <person name="Calhoun S."/>
            <person name="Haridas S."/>
            <person name="Kuo A."/>
            <person name="Mondo S."/>
            <person name="Pangilinan J."/>
            <person name="Riley R."/>
            <person name="Labutti K."/>
            <person name="Andreopoulos B."/>
            <person name="Lipzen A."/>
            <person name="Chen C."/>
            <person name="Yanf M."/>
            <person name="Daum C."/>
            <person name="Ng V."/>
            <person name="Clum A."/>
            <person name="Ohm R."/>
            <person name="Martin F."/>
            <person name="Silar P."/>
            <person name="Natvig D."/>
            <person name="Lalanne C."/>
            <person name="Gautier V."/>
            <person name="Ament-Velasquez S.L."/>
            <person name="Kruys A."/>
            <person name="Hutchinson M.I."/>
            <person name="Powell A.J."/>
            <person name="Barry K."/>
            <person name="Miller A.N."/>
            <person name="Grigoriev I.V."/>
            <person name="Debuchy R."/>
            <person name="Gladieux P."/>
            <person name="Thoren M.H."/>
            <person name="Johannesson H."/>
        </authorList>
    </citation>
    <scope>NUCLEOTIDE SEQUENCE</scope>
    <source>
        <strain evidence="9">CBS 508.74</strain>
    </source>
</reference>
<keyword evidence="10" id="KW-1185">Reference proteome</keyword>
<evidence type="ECO:0000256" key="4">
    <source>
        <dbReference type="ARBA" id="ARBA00023125"/>
    </source>
</evidence>
<comment type="subcellular location">
    <subcellularLocation>
        <location evidence="1">Nucleus</location>
    </subcellularLocation>
</comment>
<feature type="region of interest" description="Disordered" evidence="7">
    <location>
        <begin position="115"/>
        <end position="234"/>
    </location>
</feature>
<gene>
    <name evidence="9" type="ORF">N656DRAFT_791558</name>
</gene>
<evidence type="ECO:0000259" key="8">
    <source>
        <dbReference type="PROSITE" id="PS50048"/>
    </source>
</evidence>
<feature type="region of interest" description="Disordered" evidence="7">
    <location>
        <begin position="66"/>
        <end position="86"/>
    </location>
</feature>
<dbReference type="InterPro" id="IPR036864">
    <property type="entry name" value="Zn2-C6_fun-type_DNA-bd_sf"/>
</dbReference>
<dbReference type="PROSITE" id="PS50048">
    <property type="entry name" value="ZN2_CY6_FUNGAL_2"/>
    <property type="match status" value="1"/>
</dbReference>
<dbReference type="EMBL" id="MU853354">
    <property type="protein sequence ID" value="KAK4109693.1"/>
    <property type="molecule type" value="Genomic_DNA"/>
</dbReference>
<name>A0AAN6T9F0_9PEZI</name>
<dbReference type="PROSITE" id="PS00463">
    <property type="entry name" value="ZN2_CY6_FUNGAL_1"/>
    <property type="match status" value="1"/>
</dbReference>
<dbReference type="Pfam" id="PF11951">
    <property type="entry name" value="Fungal_trans_2"/>
    <property type="match status" value="1"/>
</dbReference>
<comment type="caution">
    <text evidence="9">The sequence shown here is derived from an EMBL/GenBank/DDBJ whole genome shotgun (WGS) entry which is preliminary data.</text>
</comment>
<proteinExistence type="predicted"/>
<accession>A0AAN6T9F0</accession>
<dbReference type="GO" id="GO:0000981">
    <property type="term" value="F:DNA-binding transcription factor activity, RNA polymerase II-specific"/>
    <property type="evidence" value="ECO:0007669"/>
    <property type="project" value="InterPro"/>
</dbReference>
<feature type="compositionally biased region" description="Polar residues" evidence="7">
    <location>
        <begin position="174"/>
        <end position="218"/>
    </location>
</feature>
<feature type="region of interest" description="Disordered" evidence="7">
    <location>
        <begin position="696"/>
        <end position="717"/>
    </location>
</feature>
<protein>
    <recommendedName>
        <fullName evidence="8">Zn(2)-C6 fungal-type domain-containing protein</fullName>
    </recommendedName>
</protein>
<feature type="compositionally biased region" description="Low complexity" evidence="7">
    <location>
        <begin position="128"/>
        <end position="148"/>
    </location>
</feature>
<dbReference type="GO" id="GO:0008270">
    <property type="term" value="F:zinc ion binding"/>
    <property type="evidence" value="ECO:0007669"/>
    <property type="project" value="InterPro"/>
</dbReference>
<dbReference type="GO" id="GO:0005634">
    <property type="term" value="C:nucleus"/>
    <property type="evidence" value="ECO:0007669"/>
    <property type="project" value="UniProtKB-SubCell"/>
</dbReference>
<dbReference type="Gene3D" id="4.10.240.10">
    <property type="entry name" value="Zn(2)-C6 fungal-type DNA-binding domain"/>
    <property type="match status" value="1"/>
</dbReference>
<dbReference type="AlphaFoldDB" id="A0AAN6T9F0"/>
<evidence type="ECO:0000313" key="10">
    <source>
        <dbReference type="Proteomes" id="UP001302812"/>
    </source>
</evidence>
<keyword evidence="2" id="KW-0862">Zinc</keyword>
<dbReference type="Pfam" id="PF00172">
    <property type="entry name" value="Zn_clus"/>
    <property type="match status" value="1"/>
</dbReference>
<keyword evidence="6" id="KW-0539">Nucleus</keyword>
<reference evidence="9" key="1">
    <citation type="journal article" date="2023" name="Mol. Phylogenet. Evol.">
        <title>Genome-scale phylogeny and comparative genomics of the fungal order Sordariales.</title>
        <authorList>
            <person name="Hensen N."/>
            <person name="Bonometti L."/>
            <person name="Westerberg I."/>
            <person name="Brannstrom I.O."/>
            <person name="Guillou S."/>
            <person name="Cros-Aarteil S."/>
            <person name="Calhoun S."/>
            <person name="Haridas S."/>
            <person name="Kuo A."/>
            <person name="Mondo S."/>
            <person name="Pangilinan J."/>
            <person name="Riley R."/>
            <person name="LaButti K."/>
            <person name="Andreopoulos B."/>
            <person name="Lipzen A."/>
            <person name="Chen C."/>
            <person name="Yan M."/>
            <person name="Daum C."/>
            <person name="Ng V."/>
            <person name="Clum A."/>
            <person name="Steindorff A."/>
            <person name="Ohm R.A."/>
            <person name="Martin F."/>
            <person name="Silar P."/>
            <person name="Natvig D.O."/>
            <person name="Lalanne C."/>
            <person name="Gautier V."/>
            <person name="Ament-Velasquez S.L."/>
            <person name="Kruys A."/>
            <person name="Hutchinson M.I."/>
            <person name="Powell A.J."/>
            <person name="Barry K."/>
            <person name="Miller A.N."/>
            <person name="Grigoriev I.V."/>
            <person name="Debuchy R."/>
            <person name="Gladieux P."/>
            <person name="Hiltunen Thoren M."/>
            <person name="Johannesson H."/>
        </authorList>
    </citation>
    <scope>NUCLEOTIDE SEQUENCE</scope>
    <source>
        <strain evidence="9">CBS 508.74</strain>
    </source>
</reference>
<feature type="compositionally biased region" description="Low complexity" evidence="7">
    <location>
        <begin position="219"/>
        <end position="234"/>
    </location>
</feature>
<feature type="domain" description="Zn(2)-C6 fungal-type" evidence="8">
    <location>
        <begin position="89"/>
        <end position="119"/>
    </location>
</feature>
<dbReference type="InterPro" id="IPR001138">
    <property type="entry name" value="Zn2Cys6_DnaBD"/>
</dbReference>